<feature type="transmembrane region" description="Helical" evidence="1">
    <location>
        <begin position="38"/>
        <end position="57"/>
    </location>
</feature>
<keyword evidence="1" id="KW-1133">Transmembrane helix</keyword>
<comment type="caution">
    <text evidence="2">The sequence shown here is derived from an EMBL/GenBank/DDBJ whole genome shotgun (WGS) entry which is preliminary data.</text>
</comment>
<dbReference type="RefSeq" id="WP_106334641.1">
    <property type="nucleotide sequence ID" value="NZ_PVZS01000001.1"/>
</dbReference>
<dbReference type="AlphaFoldDB" id="A0A2T1HYT5"/>
<dbReference type="OrthoDB" id="9769144at2"/>
<feature type="transmembrane region" description="Helical" evidence="1">
    <location>
        <begin position="12"/>
        <end position="31"/>
    </location>
</feature>
<organism evidence="2 3">
    <name type="scientific">Alsobacter soli</name>
    <dbReference type="NCBI Taxonomy" id="2109933"/>
    <lineage>
        <taxon>Bacteria</taxon>
        <taxon>Pseudomonadati</taxon>
        <taxon>Pseudomonadota</taxon>
        <taxon>Alphaproteobacteria</taxon>
        <taxon>Hyphomicrobiales</taxon>
        <taxon>Alsobacteraceae</taxon>
        <taxon>Alsobacter</taxon>
    </lineage>
</organism>
<dbReference type="PANTHER" id="PTHR37947:SF1">
    <property type="entry name" value="BLL2462 PROTEIN"/>
    <property type="match status" value="1"/>
</dbReference>
<accession>A0A2T1HYT5</accession>
<keyword evidence="1" id="KW-0472">Membrane</keyword>
<dbReference type="PANTHER" id="PTHR37947">
    <property type="entry name" value="BLL2462 PROTEIN"/>
    <property type="match status" value="1"/>
</dbReference>
<feature type="transmembrane region" description="Helical" evidence="1">
    <location>
        <begin position="661"/>
        <end position="684"/>
    </location>
</feature>
<proteinExistence type="predicted"/>
<evidence type="ECO:0000256" key="1">
    <source>
        <dbReference type="SAM" id="Phobius"/>
    </source>
</evidence>
<sequence length="694" mass="74482">MTSLDWSPLLPLPVLVALALIAGGGAILAIVLRQRGSVLRALAVAAFLAALFNPSFVREDRDRLKDVAALVVDHSASQQLGDRAAQTDVVVEALRKRLDALPDVETRVIDVREAGNADGTRLFGALESGLSDVPPDRVAGAVMVTDGVVHDIPEQAAAIGFKAPIHALITGHPGERDRRIALLDTPRFGIVGKDAVIRLRVEDPGQTEPVRVVVRRDGQVVAERRAAPGDVMRLPIRIEHGGQNVVEIEADEAPGELTAYNNKAVVPIEGIREKLRVLLVSGQPNAGERTWRNILKSDANVDLVHFTILRPPEKQDGTPINELSLIAFPTRELFETKINEFDLIIFDRYANQSILPGVYFANMVRYVRDGGAVLVAAGPEFAGRAGLAGTPLAAAIPATPDGKIVEQPYIAHVTPTGAKHPVTRNLPGSDTEPPSWGEWLRLISADVRAGSAVMAGADEKPLLVLSREGKGRVALLLSDHSWLWARNFRGGGPHQDLLRRLSHWLMKEPDLEEEALRASARGNVVTVERQTLADAVDPVTLTGPTGENQTATLEAASPGLWRATVETKLPGLYRLTDGKLTAFVSVGPPNPREFQEVMSTTEKLAPIAAATGGSVRRVADRAGEAPRIPTILSLSSGARFSGSDFIALRNTDAHVVKGVSVFPVFLGFLGLVLLIASLLTTWLGESRLGRPAQS</sequence>
<dbReference type="Proteomes" id="UP000239772">
    <property type="component" value="Unassembled WGS sequence"/>
</dbReference>
<dbReference type="Gene3D" id="3.40.50.880">
    <property type="match status" value="1"/>
</dbReference>
<evidence type="ECO:0000313" key="3">
    <source>
        <dbReference type="Proteomes" id="UP000239772"/>
    </source>
</evidence>
<dbReference type="SUPFAM" id="SSF52317">
    <property type="entry name" value="Class I glutamine amidotransferase-like"/>
    <property type="match status" value="1"/>
</dbReference>
<dbReference type="InterPro" id="IPR029062">
    <property type="entry name" value="Class_I_gatase-like"/>
</dbReference>
<evidence type="ECO:0000313" key="2">
    <source>
        <dbReference type="EMBL" id="PSC06856.1"/>
    </source>
</evidence>
<reference evidence="3" key="1">
    <citation type="submission" date="2018-03" db="EMBL/GenBank/DDBJ databases">
        <authorList>
            <person name="Sun L."/>
            <person name="Liu H."/>
            <person name="Chen W."/>
            <person name="Huang K."/>
            <person name="Liu W."/>
            <person name="Gao X."/>
        </authorList>
    </citation>
    <scope>NUCLEOTIDE SEQUENCE [LARGE SCALE GENOMIC DNA]</scope>
    <source>
        <strain evidence="3">SH9</strain>
    </source>
</reference>
<name>A0A2T1HYT5_9HYPH</name>
<keyword evidence="1" id="KW-0812">Transmembrane</keyword>
<evidence type="ECO:0008006" key="4">
    <source>
        <dbReference type="Google" id="ProtNLM"/>
    </source>
</evidence>
<dbReference type="EMBL" id="PVZS01000001">
    <property type="protein sequence ID" value="PSC06856.1"/>
    <property type="molecule type" value="Genomic_DNA"/>
</dbReference>
<keyword evidence="3" id="KW-1185">Reference proteome</keyword>
<protein>
    <recommendedName>
        <fullName evidence="4">Glutamine amidotransferase domain-containing protein</fullName>
    </recommendedName>
</protein>
<gene>
    <name evidence="2" type="ORF">SLNSH_00250</name>
</gene>